<evidence type="ECO:0000313" key="3">
    <source>
        <dbReference type="EMBL" id="QEU75528.1"/>
    </source>
</evidence>
<dbReference type="AlphaFoldDB" id="A0A5J6FGL2"/>
<gene>
    <name evidence="3" type="ORF">CP967_29280</name>
</gene>
<accession>A0A5J6FGL2</accession>
<evidence type="ECO:0000256" key="1">
    <source>
        <dbReference type="SAM" id="MobiDB-lite"/>
    </source>
</evidence>
<reference evidence="3 4" key="1">
    <citation type="submission" date="2017-09" db="EMBL/GenBank/DDBJ databases">
        <authorList>
            <person name="Lee N."/>
            <person name="Cho B.-K."/>
        </authorList>
    </citation>
    <scope>NUCLEOTIDE SEQUENCE [LARGE SCALE GENOMIC DNA]</scope>
    <source>
        <strain evidence="3 4">ATCC 12769</strain>
    </source>
</reference>
<organism evidence="3 4">
    <name type="scientific">Streptomyces nitrosporeus</name>
    <dbReference type="NCBI Taxonomy" id="28894"/>
    <lineage>
        <taxon>Bacteria</taxon>
        <taxon>Bacillati</taxon>
        <taxon>Actinomycetota</taxon>
        <taxon>Actinomycetes</taxon>
        <taxon>Kitasatosporales</taxon>
        <taxon>Streptomycetaceae</taxon>
        <taxon>Streptomyces</taxon>
    </lineage>
</organism>
<name>A0A5J6FGL2_9ACTN</name>
<dbReference type="EMBL" id="CP023702">
    <property type="protein sequence ID" value="QEU75528.1"/>
    <property type="molecule type" value="Genomic_DNA"/>
</dbReference>
<dbReference type="Proteomes" id="UP000326178">
    <property type="component" value="Chromosome"/>
</dbReference>
<evidence type="ECO:0000259" key="2">
    <source>
        <dbReference type="Pfam" id="PF13592"/>
    </source>
</evidence>
<keyword evidence="4" id="KW-1185">Reference proteome</keyword>
<feature type="domain" description="Winged helix-turn helix" evidence="2">
    <location>
        <begin position="139"/>
        <end position="176"/>
    </location>
</feature>
<proteinExistence type="predicted"/>
<evidence type="ECO:0000313" key="4">
    <source>
        <dbReference type="Proteomes" id="UP000326178"/>
    </source>
</evidence>
<dbReference type="Pfam" id="PF13592">
    <property type="entry name" value="HTH_33"/>
    <property type="match status" value="1"/>
</dbReference>
<dbReference type="KEGG" id="snk:CP967_29280"/>
<dbReference type="InterPro" id="IPR025959">
    <property type="entry name" value="Winged_HTH_dom"/>
</dbReference>
<feature type="compositionally biased region" description="Basic and acidic residues" evidence="1">
    <location>
        <begin position="38"/>
        <end position="48"/>
    </location>
</feature>
<sequence length="183" mass="19672">MRPYLLPRKGRVQRHTLGPRLRAARGSGRSPDPGGEADGAKAHREVTRWAEGQSPSAGGRNGATAIPRGARQQFHGSRQPSGSPWARAVPRPPEIRGRCALGPAVASRVGPGRPPVPAVAETGGTAEAEPARAGRAWLEDQHWTLNRVKTVMGRRFHLTCTIQGVRKLLVRYGWSARAKPASP</sequence>
<protein>
    <recommendedName>
        <fullName evidence="2">Winged helix-turn helix domain-containing protein</fullName>
    </recommendedName>
</protein>
<feature type="region of interest" description="Disordered" evidence="1">
    <location>
        <begin position="1"/>
        <end position="98"/>
    </location>
</feature>